<accession>A0AC35TNH4</accession>
<evidence type="ECO:0000313" key="1">
    <source>
        <dbReference type="Proteomes" id="UP000095286"/>
    </source>
</evidence>
<sequence length="256" mass="29253">MKTITSLGCPVSKEMFASERLFSDYGLYTYAVINVTSTNLTYLGERKKLTDLYSEMSATDLVSPVGFVFNGFNRAFPYDFPTEKLFNEVLDLVLMRSKFKKYKSDLSYNEKNRITFIKMVFRIRHGEENNSYARSNHFENVLAKSNYKGFIFDNDYFKLEQEKQTISVSISNTIMATITITLISALLIPKIKTIICITTTVFSINIGVFATLSLMGIRLDIISMITMLMSIGYSVDYATHVAFHFLIQKEQCLQVG</sequence>
<organism evidence="1 2">
    <name type="scientific">Rhabditophanes sp. KR3021</name>
    <dbReference type="NCBI Taxonomy" id="114890"/>
    <lineage>
        <taxon>Eukaryota</taxon>
        <taxon>Metazoa</taxon>
        <taxon>Ecdysozoa</taxon>
        <taxon>Nematoda</taxon>
        <taxon>Chromadorea</taxon>
        <taxon>Rhabditida</taxon>
        <taxon>Tylenchina</taxon>
        <taxon>Panagrolaimomorpha</taxon>
        <taxon>Strongyloidoidea</taxon>
        <taxon>Alloionematidae</taxon>
        <taxon>Rhabditophanes</taxon>
    </lineage>
</organism>
<dbReference type="WBParaSite" id="RSKR_0000267000.1">
    <property type="protein sequence ID" value="RSKR_0000267000.1"/>
    <property type="gene ID" value="RSKR_0000267000"/>
</dbReference>
<protein>
    <submittedName>
        <fullName evidence="2">SSD domain-containing protein</fullName>
    </submittedName>
</protein>
<name>A0AC35TNH4_9BILA</name>
<dbReference type="Proteomes" id="UP000095286">
    <property type="component" value="Unplaced"/>
</dbReference>
<proteinExistence type="predicted"/>
<reference evidence="2" key="1">
    <citation type="submission" date="2016-11" db="UniProtKB">
        <authorList>
            <consortium name="WormBaseParasite"/>
        </authorList>
    </citation>
    <scope>IDENTIFICATION</scope>
    <source>
        <strain evidence="2">KR3021</strain>
    </source>
</reference>
<evidence type="ECO:0000313" key="2">
    <source>
        <dbReference type="WBParaSite" id="RSKR_0000267000.1"/>
    </source>
</evidence>